<dbReference type="Pfam" id="PF13616">
    <property type="entry name" value="Rotamase_3"/>
    <property type="match status" value="1"/>
</dbReference>
<keyword evidence="3" id="KW-0812">Transmembrane</keyword>
<dbReference type="GO" id="GO:0003755">
    <property type="term" value="F:peptidyl-prolyl cis-trans isomerase activity"/>
    <property type="evidence" value="ECO:0007669"/>
    <property type="project" value="UniProtKB-KW"/>
</dbReference>
<dbReference type="PROSITE" id="PS50198">
    <property type="entry name" value="PPIC_PPIASE_2"/>
    <property type="match status" value="1"/>
</dbReference>
<dbReference type="SUPFAM" id="SSF54534">
    <property type="entry name" value="FKBP-like"/>
    <property type="match status" value="1"/>
</dbReference>
<dbReference type="PANTHER" id="PTHR47245">
    <property type="entry name" value="PEPTIDYLPROLYL ISOMERASE"/>
    <property type="match status" value="1"/>
</dbReference>
<keyword evidence="1" id="KW-0697">Rotamase</keyword>
<evidence type="ECO:0000256" key="3">
    <source>
        <dbReference type="SAM" id="Phobius"/>
    </source>
</evidence>
<dbReference type="OrthoDB" id="9804319at2"/>
<feature type="transmembrane region" description="Helical" evidence="3">
    <location>
        <begin position="47"/>
        <end position="68"/>
    </location>
</feature>
<feature type="region of interest" description="Disordered" evidence="2">
    <location>
        <begin position="554"/>
        <end position="576"/>
    </location>
</feature>
<dbReference type="PANTHER" id="PTHR47245:SF2">
    <property type="entry name" value="PEPTIDYL-PROLYL CIS-TRANS ISOMERASE HP_0175-RELATED"/>
    <property type="match status" value="1"/>
</dbReference>
<feature type="region of interest" description="Disordered" evidence="2">
    <location>
        <begin position="258"/>
        <end position="291"/>
    </location>
</feature>
<dbReference type="InterPro" id="IPR027304">
    <property type="entry name" value="Trigger_fact/SurA_dom_sf"/>
</dbReference>
<dbReference type="InterPro" id="IPR000297">
    <property type="entry name" value="PPIase_PpiC"/>
</dbReference>
<feature type="compositionally biased region" description="Low complexity" evidence="2">
    <location>
        <begin position="258"/>
        <end position="271"/>
    </location>
</feature>
<comment type="caution">
    <text evidence="5">The sequence shown here is derived from an EMBL/GenBank/DDBJ whole genome shotgun (WGS) entry which is preliminary data.</text>
</comment>
<keyword evidence="3" id="KW-1133">Transmembrane helix</keyword>
<sequence length="576" mass="64656">MSDKEKKQNGQADGVNSQKPEKRMTKYDLKMQRRKEEELRQQRKARYSAIIGAVILLLIVGVLGWKFYDGYQDKHGTYVTVGDHDVQRSEYEYYYYSGINNLYAYYGNYLSYMGLDLSKPLDEQAYMENMTWKDYFDQQAVSQLKQVYALTDAAEAAGFEYDASADVDDFAESIETGAANANMSAADYLKSSYGTLATMDKVKAYVEKSSIATAYYNSIEDATEITDEEVSDYYDENKDNYDSVDYLACKIAADMPETETVAAEETTAPETETGETETLSEEEKAAQEAEKKAAEEAAMTAAKEKADEMLEQISDESSFENLYADYATDTAVELRKTNAKKSSISPTGVGQWLFDSARQAGDTTVIEDTTGNAYYVVYFIDRYLDHAKTVDVRHILIRSSAETTDEMTDEEKATAEENAKAEAKQKAEDIYAEWKNGDATEDSFAALAEANSEDTGSNTNGGLYEAVTKGQMAASFNDWIFDDARKPGDTEIVETEYGYHVMYFVGDNAEAWYVNIENTLRTNKMQEYITNLTADMEVIDERGNIDYLHVAETETESVTDTAAETETQEETESADK</sequence>
<dbReference type="AlphaFoldDB" id="A0A4R2LES6"/>
<feature type="compositionally biased region" description="Basic and acidic residues" evidence="2">
    <location>
        <begin position="19"/>
        <end position="35"/>
    </location>
</feature>
<accession>A0A4R2LES6</accession>
<feature type="domain" description="PpiC" evidence="4">
    <location>
        <begin position="387"/>
        <end position="506"/>
    </location>
</feature>
<organism evidence="5 6">
    <name type="scientific">Frisingicoccus caecimuris</name>
    <dbReference type="NCBI Taxonomy" id="1796636"/>
    <lineage>
        <taxon>Bacteria</taxon>
        <taxon>Bacillati</taxon>
        <taxon>Bacillota</taxon>
        <taxon>Clostridia</taxon>
        <taxon>Lachnospirales</taxon>
        <taxon>Lachnospiraceae</taxon>
        <taxon>Frisingicoccus</taxon>
    </lineage>
</organism>
<proteinExistence type="predicted"/>
<feature type="compositionally biased region" description="Basic and acidic residues" evidence="2">
    <location>
        <begin position="281"/>
        <end position="291"/>
    </location>
</feature>
<evidence type="ECO:0000259" key="4">
    <source>
        <dbReference type="PROSITE" id="PS50198"/>
    </source>
</evidence>
<reference evidence="5 6" key="1">
    <citation type="submission" date="2019-03" db="EMBL/GenBank/DDBJ databases">
        <title>Genomic Encyclopedia of Type Strains, Phase IV (KMG-IV): sequencing the most valuable type-strain genomes for metagenomic binning, comparative biology and taxonomic classification.</title>
        <authorList>
            <person name="Goeker M."/>
        </authorList>
    </citation>
    <scope>NUCLEOTIDE SEQUENCE [LARGE SCALE GENOMIC DNA]</scope>
    <source>
        <strain evidence="5 6">DSM 28559</strain>
    </source>
</reference>
<dbReference type="Proteomes" id="UP000295711">
    <property type="component" value="Unassembled WGS sequence"/>
</dbReference>
<evidence type="ECO:0000256" key="1">
    <source>
        <dbReference type="PROSITE-ProRule" id="PRU00278"/>
    </source>
</evidence>
<dbReference type="SUPFAM" id="SSF109998">
    <property type="entry name" value="Triger factor/SurA peptide-binding domain-like"/>
    <property type="match status" value="1"/>
</dbReference>
<name>A0A4R2LES6_9FIRM</name>
<dbReference type="InterPro" id="IPR046357">
    <property type="entry name" value="PPIase_dom_sf"/>
</dbReference>
<gene>
    <name evidence="5" type="ORF">EV212_102307</name>
</gene>
<evidence type="ECO:0000256" key="2">
    <source>
        <dbReference type="SAM" id="MobiDB-lite"/>
    </source>
</evidence>
<feature type="region of interest" description="Disordered" evidence="2">
    <location>
        <begin position="1"/>
        <end position="35"/>
    </location>
</feature>
<evidence type="ECO:0000313" key="5">
    <source>
        <dbReference type="EMBL" id="TCO85989.1"/>
    </source>
</evidence>
<keyword evidence="3" id="KW-0472">Membrane</keyword>
<evidence type="ECO:0000313" key="6">
    <source>
        <dbReference type="Proteomes" id="UP000295711"/>
    </source>
</evidence>
<keyword evidence="6" id="KW-1185">Reference proteome</keyword>
<protein>
    <submittedName>
        <fullName evidence="5">Parvulin-like peptidyl-prolyl isomerase</fullName>
    </submittedName>
</protein>
<dbReference type="InterPro" id="IPR050245">
    <property type="entry name" value="PrsA_foldase"/>
</dbReference>
<keyword evidence="1 5" id="KW-0413">Isomerase</keyword>
<dbReference type="Gene3D" id="1.10.4030.10">
    <property type="entry name" value="Porin chaperone SurA, peptide-binding domain"/>
    <property type="match status" value="1"/>
</dbReference>
<dbReference type="EMBL" id="SLXA01000002">
    <property type="protein sequence ID" value="TCO85989.1"/>
    <property type="molecule type" value="Genomic_DNA"/>
</dbReference>
<feature type="compositionally biased region" description="Acidic residues" evidence="2">
    <location>
        <begin position="566"/>
        <end position="576"/>
    </location>
</feature>
<dbReference type="Gene3D" id="3.10.50.40">
    <property type="match status" value="1"/>
</dbReference>
<feature type="compositionally biased region" description="Polar residues" evidence="2">
    <location>
        <begin position="9"/>
        <end position="18"/>
    </location>
</feature>